<comment type="caution">
    <text evidence="3">The sequence shown here is derived from an EMBL/GenBank/DDBJ whole genome shotgun (WGS) entry which is preliminary data.</text>
</comment>
<dbReference type="PANTHER" id="PTHR33608:SF3">
    <property type="entry name" value="SLR2013 PROTEIN"/>
    <property type="match status" value="1"/>
</dbReference>
<name>A0A2T6C129_9FLAO</name>
<keyword evidence="1" id="KW-0472">Membrane</keyword>
<dbReference type="Proteomes" id="UP000244090">
    <property type="component" value="Unassembled WGS sequence"/>
</dbReference>
<evidence type="ECO:0000313" key="4">
    <source>
        <dbReference type="Proteomes" id="UP000244090"/>
    </source>
</evidence>
<sequence>MQVIKDFFKSLYIRDRFFYISLGIIMCFIISFIFPKLFYVSKLLLLVFCTFTLLDIFILYLAKTGISATRQLPDKFSNGDENDIFLRMENYYTFPISVRIIDEIPEQFQVRDFSIEKKIKASSVIDLKYKLRPTERGEYIFGKLNVYVQSVLGLVARRFYFDNEAMVPTYPAFLQLKKYDLLAIGNNLTMYGIKKIRRIGHTMEFEQIKEYVIGDDLRTINWKATAKQRHLMVNQYQDEKSQPVYSVIDKGRMMKMPFNELSLLDYAINATLVMSNVVLKKQDKAGMFTFSKKVENTVIAEKRSSQMNLILESLYNVSTDFYESDYGRLYGHIKQTLKHRSLLLLYTNFETMDGLNRQLPYLKGISKSHLLVVVFFKNTELDELIHSEATTIQEAYDKVIAEKFSFEKRLIVNELKKYGIHSILTTPENLTINAINKYLEMKARGLV</sequence>
<keyword evidence="1" id="KW-0812">Transmembrane</keyword>
<feature type="transmembrane region" description="Helical" evidence="1">
    <location>
        <begin position="17"/>
        <end position="37"/>
    </location>
</feature>
<proteinExistence type="predicted"/>
<dbReference type="Pfam" id="PF01882">
    <property type="entry name" value="DUF58"/>
    <property type="match status" value="1"/>
</dbReference>
<reference evidence="3 4" key="1">
    <citation type="submission" date="2018-04" db="EMBL/GenBank/DDBJ databases">
        <title>Genomic Encyclopedia of Archaeal and Bacterial Type Strains, Phase II (KMG-II): from individual species to whole genera.</title>
        <authorList>
            <person name="Goeker M."/>
        </authorList>
    </citation>
    <scope>NUCLEOTIDE SEQUENCE [LARGE SCALE GENOMIC DNA]</scope>
    <source>
        <strain evidence="3 4">DSM 25731</strain>
    </source>
</reference>
<feature type="domain" description="DUF58" evidence="2">
    <location>
        <begin position="208"/>
        <end position="359"/>
    </location>
</feature>
<dbReference type="AlphaFoldDB" id="A0A2T6C129"/>
<feature type="transmembrane region" description="Helical" evidence="1">
    <location>
        <begin position="43"/>
        <end position="62"/>
    </location>
</feature>
<dbReference type="InterPro" id="IPR002881">
    <property type="entry name" value="DUF58"/>
</dbReference>
<evidence type="ECO:0000259" key="2">
    <source>
        <dbReference type="Pfam" id="PF01882"/>
    </source>
</evidence>
<gene>
    <name evidence="3" type="ORF">C8N46_103131</name>
</gene>
<keyword evidence="4" id="KW-1185">Reference proteome</keyword>
<accession>A0A2T6C129</accession>
<keyword evidence="1" id="KW-1133">Transmembrane helix</keyword>
<dbReference type="EMBL" id="QBKT01000003">
    <property type="protein sequence ID" value="PTX62033.1"/>
    <property type="molecule type" value="Genomic_DNA"/>
</dbReference>
<dbReference type="PANTHER" id="PTHR33608">
    <property type="entry name" value="BLL2464 PROTEIN"/>
    <property type="match status" value="1"/>
</dbReference>
<organism evidence="3 4">
    <name type="scientific">Kordia periserrulae</name>
    <dbReference type="NCBI Taxonomy" id="701523"/>
    <lineage>
        <taxon>Bacteria</taxon>
        <taxon>Pseudomonadati</taxon>
        <taxon>Bacteroidota</taxon>
        <taxon>Flavobacteriia</taxon>
        <taxon>Flavobacteriales</taxon>
        <taxon>Flavobacteriaceae</taxon>
        <taxon>Kordia</taxon>
    </lineage>
</organism>
<evidence type="ECO:0000256" key="1">
    <source>
        <dbReference type="SAM" id="Phobius"/>
    </source>
</evidence>
<evidence type="ECO:0000313" key="3">
    <source>
        <dbReference type="EMBL" id="PTX62033.1"/>
    </source>
</evidence>
<protein>
    <submittedName>
        <fullName evidence="3">Uncharacterized protein (DUF58 family)</fullName>
    </submittedName>
</protein>